<evidence type="ECO:0000313" key="3">
    <source>
        <dbReference type="Proteomes" id="UP000274033"/>
    </source>
</evidence>
<feature type="transmembrane region" description="Helical" evidence="1">
    <location>
        <begin position="159"/>
        <end position="179"/>
    </location>
</feature>
<dbReference type="RefSeq" id="WP_124761942.1">
    <property type="nucleotide sequence ID" value="NZ_JAFBDY010000001.1"/>
</dbReference>
<dbReference type="AlphaFoldDB" id="A0A3N9UK14"/>
<gene>
    <name evidence="2" type="ORF">EBB45_01610</name>
</gene>
<dbReference type="Pfam" id="PF09546">
    <property type="entry name" value="Spore_III_AE"/>
    <property type="match status" value="1"/>
</dbReference>
<evidence type="ECO:0000313" key="2">
    <source>
        <dbReference type="EMBL" id="RQW76271.1"/>
    </source>
</evidence>
<keyword evidence="1" id="KW-0472">Membrane</keyword>
<proteinExistence type="predicted"/>
<organism evidence="2 3">
    <name type="scientific">Lysinibacillus composti</name>
    <dbReference type="NCBI Taxonomy" id="720633"/>
    <lineage>
        <taxon>Bacteria</taxon>
        <taxon>Bacillati</taxon>
        <taxon>Bacillota</taxon>
        <taxon>Bacilli</taxon>
        <taxon>Bacillales</taxon>
        <taxon>Bacillaceae</taxon>
        <taxon>Lysinibacillus</taxon>
    </lineage>
</organism>
<feature type="transmembrane region" description="Helical" evidence="1">
    <location>
        <begin position="45"/>
        <end position="63"/>
    </location>
</feature>
<feature type="transmembrane region" description="Helical" evidence="1">
    <location>
        <begin position="83"/>
        <end position="109"/>
    </location>
</feature>
<reference evidence="2 3" key="1">
    <citation type="journal article" date="2013" name="J. Microbiol.">
        <title>Lysinibacillus chungkukjangi sp. nov., isolated from Chungkukjang, Korean fermented soybean food.</title>
        <authorList>
            <person name="Kim S.J."/>
            <person name="Jang Y.H."/>
            <person name="Hamada M."/>
            <person name="Ahn J.H."/>
            <person name="Weon H.Y."/>
            <person name="Suzuki K."/>
            <person name="Whang K.S."/>
            <person name="Kwon S.W."/>
        </authorList>
    </citation>
    <scope>NUCLEOTIDE SEQUENCE [LARGE SCALE GENOMIC DNA]</scope>
    <source>
        <strain evidence="2 3">MCCC 1A12701</strain>
    </source>
</reference>
<dbReference type="OrthoDB" id="2373222at2"/>
<keyword evidence="3" id="KW-1185">Reference proteome</keyword>
<sequence length="306" mass="33449">MNVINDVLSIFTDPLKIAGQSIILIVTYTIVFLIIEAFAPKFKNWADVLFIVVLLLTLGQTVMDSFSLMGQLAGIFSDFFMALYPVLASLLVILNAVFSFVAWSPIIFFIFQALIFLCKNILIPAITVSLILDFCTRFIQEMSFSKASDLIRGSVMTLITATLLAMMTVLSFTGVAFFTIDRTIATPAKKVIEQTIPIVGSLIVEGFSIFQKYQSTATTVAGFSAMTAFWLAAFYPAGKLLIHAMTFKFLAAIIEPFTSGSVSGLIDDVGKSLLVLCAVALLLGIAFVFIWLLLMVIMQLGVGKTF</sequence>
<name>A0A3N9UK14_9BACI</name>
<dbReference type="InterPro" id="IPR014194">
    <property type="entry name" value="Spore_III_AE"/>
</dbReference>
<feature type="transmembrane region" description="Helical" evidence="1">
    <location>
        <begin position="17"/>
        <end position="38"/>
    </location>
</feature>
<feature type="transmembrane region" description="Helical" evidence="1">
    <location>
        <begin position="272"/>
        <end position="297"/>
    </location>
</feature>
<accession>A0A3N9UK14</accession>
<evidence type="ECO:0000256" key="1">
    <source>
        <dbReference type="SAM" id="Phobius"/>
    </source>
</evidence>
<feature type="transmembrane region" description="Helical" evidence="1">
    <location>
        <begin position="216"/>
        <end position="235"/>
    </location>
</feature>
<keyword evidence="1" id="KW-1133">Transmembrane helix</keyword>
<dbReference type="Proteomes" id="UP000274033">
    <property type="component" value="Unassembled WGS sequence"/>
</dbReference>
<protein>
    <submittedName>
        <fullName evidence="2">Stage III sporulation protein AE</fullName>
    </submittedName>
</protein>
<dbReference type="EMBL" id="RRCT01000001">
    <property type="protein sequence ID" value="RQW76271.1"/>
    <property type="molecule type" value="Genomic_DNA"/>
</dbReference>
<keyword evidence="1" id="KW-0812">Transmembrane</keyword>
<comment type="caution">
    <text evidence="2">The sequence shown here is derived from an EMBL/GenBank/DDBJ whole genome shotgun (WGS) entry which is preliminary data.</text>
</comment>